<evidence type="ECO:0000313" key="1">
    <source>
        <dbReference type="EMBL" id="NEB10626.1"/>
    </source>
</evidence>
<proteinExistence type="predicted"/>
<comment type="caution">
    <text evidence="1">The sequence shown here is derived from an EMBL/GenBank/DDBJ whole genome shotgun (WGS) entry which is preliminary data.</text>
</comment>
<reference evidence="1 2" key="1">
    <citation type="submission" date="2020-01" db="EMBL/GenBank/DDBJ databases">
        <title>Insect and environment-associated Actinomycetes.</title>
        <authorList>
            <person name="Currrie C."/>
            <person name="Chevrette M."/>
            <person name="Carlson C."/>
            <person name="Stubbendieck R."/>
            <person name="Wendt-Pienkowski E."/>
        </authorList>
    </citation>
    <scope>NUCLEOTIDE SEQUENCE [LARGE SCALE GENOMIC DNA]</scope>
    <source>
        <strain evidence="1 2">SID14163</strain>
    </source>
</reference>
<accession>A0A7K3PKZ0</accession>
<sequence length="88" mass="9392">MQLLQDTRVGLEVRSQRLAYQGELDGDFVADGELLVACHDTSRLLGEPDPALDLVSDLVFLTVEAGWAAAGRTSVSAVAGPSRFSPMM</sequence>
<name>A0A7K3PKZ0_9ACTN</name>
<dbReference type="Proteomes" id="UP000470446">
    <property type="component" value="Unassembled WGS sequence"/>
</dbReference>
<dbReference type="RefSeq" id="WP_164245970.1">
    <property type="nucleotide sequence ID" value="NZ_JAAGMA010000453.1"/>
</dbReference>
<evidence type="ECO:0000313" key="2">
    <source>
        <dbReference type="Proteomes" id="UP000470446"/>
    </source>
</evidence>
<protein>
    <submittedName>
        <fullName evidence="1">Uncharacterized protein</fullName>
    </submittedName>
</protein>
<gene>
    <name evidence="1" type="ORF">G3I32_17535</name>
</gene>
<dbReference type="AlphaFoldDB" id="A0A7K3PKZ0"/>
<dbReference type="EMBL" id="JAAGMA010000453">
    <property type="protein sequence ID" value="NEB10626.1"/>
    <property type="molecule type" value="Genomic_DNA"/>
</dbReference>
<organism evidence="1 2">
    <name type="scientific">Streptomyces coelicoflavus</name>
    <dbReference type="NCBI Taxonomy" id="285562"/>
    <lineage>
        <taxon>Bacteria</taxon>
        <taxon>Bacillati</taxon>
        <taxon>Actinomycetota</taxon>
        <taxon>Actinomycetes</taxon>
        <taxon>Kitasatosporales</taxon>
        <taxon>Streptomycetaceae</taxon>
        <taxon>Streptomyces</taxon>
    </lineage>
</organism>